<comment type="similarity">
    <text evidence="1">Belongs to the PPR family. PCMP-H subfamily.</text>
</comment>
<evidence type="ECO:0000256" key="3">
    <source>
        <dbReference type="PROSITE-ProRule" id="PRU00708"/>
    </source>
</evidence>
<dbReference type="FunFam" id="1.25.40.10:FF:000427">
    <property type="entry name" value="Pentatricopeptide repeat-containing protein chloroplastic"/>
    <property type="match status" value="1"/>
</dbReference>
<dbReference type="Gene3D" id="1.25.40.10">
    <property type="entry name" value="Tetratricopeptide repeat domain"/>
    <property type="match status" value="3"/>
</dbReference>
<dbReference type="KEGG" id="jcu:105639426"/>
<evidence type="ECO:0000256" key="2">
    <source>
        <dbReference type="ARBA" id="ARBA00022737"/>
    </source>
</evidence>
<keyword evidence="5" id="KW-1185">Reference proteome</keyword>
<feature type="repeat" description="PPR" evidence="3">
    <location>
        <begin position="283"/>
        <end position="317"/>
    </location>
</feature>
<dbReference type="InterPro" id="IPR002885">
    <property type="entry name" value="PPR_rpt"/>
</dbReference>
<dbReference type="PROSITE" id="PS51375">
    <property type="entry name" value="PPR"/>
    <property type="match status" value="6"/>
</dbReference>
<dbReference type="PANTHER" id="PTHR24015">
    <property type="entry name" value="OS07G0578800 PROTEIN-RELATED"/>
    <property type="match status" value="1"/>
</dbReference>
<dbReference type="Pfam" id="PF20431">
    <property type="entry name" value="E_motif"/>
    <property type="match status" value="1"/>
</dbReference>
<dbReference type="NCBIfam" id="TIGR00756">
    <property type="entry name" value="PPR"/>
    <property type="match status" value="5"/>
</dbReference>
<dbReference type="FunFam" id="1.25.40.10:FF:000184">
    <property type="entry name" value="Pentatricopeptide repeat-containing protein, chloroplastic"/>
    <property type="match status" value="1"/>
</dbReference>
<dbReference type="FunFam" id="1.25.40.10:FF:000333">
    <property type="entry name" value="Pentatricopeptide repeat-containing protein"/>
    <property type="match status" value="1"/>
</dbReference>
<feature type="repeat" description="PPR" evidence="3">
    <location>
        <begin position="252"/>
        <end position="282"/>
    </location>
</feature>
<dbReference type="GO" id="GO:0003723">
    <property type="term" value="F:RNA binding"/>
    <property type="evidence" value="ECO:0007669"/>
    <property type="project" value="InterPro"/>
</dbReference>
<feature type="repeat" description="PPR" evidence="3">
    <location>
        <begin position="183"/>
        <end position="217"/>
    </location>
</feature>
<dbReference type="OrthoDB" id="185373at2759"/>
<reference evidence="4 5" key="1">
    <citation type="journal article" date="2014" name="PLoS ONE">
        <title>Global Analysis of Gene Expression Profiles in Physic Nut (Jatropha curcas L.) Seedlings Exposed to Salt Stress.</title>
        <authorList>
            <person name="Zhang L."/>
            <person name="Zhang C."/>
            <person name="Wu P."/>
            <person name="Chen Y."/>
            <person name="Li M."/>
            <person name="Jiang H."/>
            <person name="Wu G."/>
        </authorList>
    </citation>
    <scope>NUCLEOTIDE SEQUENCE [LARGE SCALE GENOMIC DNA]</scope>
    <source>
        <strain evidence="5">cv. GZQX0401</strain>
        <tissue evidence="4">Young leaves</tissue>
    </source>
</reference>
<feature type="repeat" description="PPR" evidence="3">
    <location>
        <begin position="81"/>
        <end position="116"/>
    </location>
</feature>
<dbReference type="InterPro" id="IPR046960">
    <property type="entry name" value="PPR_At4g14850-like_plant"/>
</dbReference>
<dbReference type="InterPro" id="IPR011990">
    <property type="entry name" value="TPR-like_helical_dom_sf"/>
</dbReference>
<dbReference type="Proteomes" id="UP000027138">
    <property type="component" value="Unassembled WGS sequence"/>
</dbReference>
<dbReference type="EMBL" id="KK914582">
    <property type="protein sequence ID" value="KDP32470.1"/>
    <property type="molecule type" value="Genomic_DNA"/>
</dbReference>
<evidence type="ECO:0000313" key="4">
    <source>
        <dbReference type="EMBL" id="KDP32470.1"/>
    </source>
</evidence>
<dbReference type="Pfam" id="PF13041">
    <property type="entry name" value="PPR_2"/>
    <property type="match status" value="2"/>
</dbReference>
<accession>A0A067KJM8</accession>
<feature type="repeat" description="PPR" evidence="3">
    <location>
        <begin position="384"/>
        <end position="418"/>
    </location>
</feature>
<feature type="repeat" description="PPR" evidence="3">
    <location>
        <begin position="353"/>
        <end position="383"/>
    </location>
</feature>
<sequence length="607" mass="67906">MVALALPTHSVTVNRRAHQEFPLACNSALEIKQIHALIVKNAKTSPLLMQQLLCAKITSLSQNGNLSYACSLVKPFDQDKQVYIFNSIIQLLATAKNSLREIMGLYREMLLQGLLPDTYTIPHILKACSESQALREGQQIHAHSIKLGLSSNVFIKNTLMRLYVVSGIIRAVENVFNESPNRDLVSWTTFIQGYAKMGYPSEAISAFFKMNLRADEMTLVVVLSACSKLGDLSLGKKIRAYMDRHQINVHSDVFLGNALLDMYFKCGQPDLARQVFDDMPVKNVSSWNSMISALAQQGQYKEALNMFRMMQNMGLKPDSITLVGVLNSCANLGALELGRWVHSYIDKNKMKANVHVGNALVDMYAKCGSIDQAFSVFQAMKSRDVFSYTAIIFSLAMHGKAKMALDIFSEMPKMGIQPNKVTFVGVLSACSHAGLVEEGQRHFEDMSGLYNLEPEREHYGCMVDLLGRAGLISQAIEFINKMPILPDSFIWGSLLRACKIHAKVELGEIVMGKLVDMGTNDDGAYILMSNIYASANRWRDTLKWKKAMKENKIKKNPGCSSIELEGMVHEFRKGEKSHPRSKELHNLLQEMTNHLRSYGLDQNLALS</sequence>
<dbReference type="Pfam" id="PF01535">
    <property type="entry name" value="PPR"/>
    <property type="match status" value="2"/>
</dbReference>
<organism evidence="4 5">
    <name type="scientific">Jatropha curcas</name>
    <name type="common">Barbados nut</name>
    <dbReference type="NCBI Taxonomy" id="180498"/>
    <lineage>
        <taxon>Eukaryota</taxon>
        <taxon>Viridiplantae</taxon>
        <taxon>Streptophyta</taxon>
        <taxon>Embryophyta</taxon>
        <taxon>Tracheophyta</taxon>
        <taxon>Spermatophyta</taxon>
        <taxon>Magnoliopsida</taxon>
        <taxon>eudicotyledons</taxon>
        <taxon>Gunneridae</taxon>
        <taxon>Pentapetalae</taxon>
        <taxon>rosids</taxon>
        <taxon>fabids</taxon>
        <taxon>Malpighiales</taxon>
        <taxon>Euphorbiaceae</taxon>
        <taxon>Crotonoideae</taxon>
        <taxon>Jatropheae</taxon>
        <taxon>Jatropha</taxon>
    </lineage>
</organism>
<proteinExistence type="inferred from homology"/>
<evidence type="ECO:0008006" key="6">
    <source>
        <dbReference type="Google" id="ProtNLM"/>
    </source>
</evidence>
<evidence type="ECO:0000313" key="5">
    <source>
        <dbReference type="Proteomes" id="UP000027138"/>
    </source>
</evidence>
<evidence type="ECO:0000256" key="1">
    <source>
        <dbReference type="ARBA" id="ARBA00006643"/>
    </source>
</evidence>
<dbReference type="InterPro" id="IPR046848">
    <property type="entry name" value="E_motif"/>
</dbReference>
<dbReference type="GO" id="GO:0009451">
    <property type="term" value="P:RNA modification"/>
    <property type="evidence" value="ECO:0007669"/>
    <property type="project" value="InterPro"/>
</dbReference>
<keyword evidence="2" id="KW-0677">Repeat</keyword>
<name>A0A067KJM8_JATCU</name>
<gene>
    <name evidence="4" type="ORF">JCGZ_13395</name>
</gene>
<protein>
    <recommendedName>
        <fullName evidence="6">Pentatricopeptide repeat-containing protein</fullName>
    </recommendedName>
</protein>
<dbReference type="PANTHER" id="PTHR24015:SF1063">
    <property type="entry name" value="OS12G0156900 PROTEIN"/>
    <property type="match status" value="1"/>
</dbReference>
<dbReference type="AlphaFoldDB" id="A0A067KJM8"/>